<dbReference type="GO" id="GO:0006955">
    <property type="term" value="P:immune response"/>
    <property type="evidence" value="ECO:0007669"/>
    <property type="project" value="InterPro"/>
</dbReference>
<comment type="subcellular location">
    <subcellularLocation>
        <location evidence="2">Cell membrane</location>
        <topology evidence="2">Single-pass type II membrane protein</topology>
    </subcellularLocation>
    <subcellularLocation>
        <location evidence="1">Cell surface</location>
    </subcellularLocation>
    <subcellularLocation>
        <location evidence="3">Secreted</location>
    </subcellularLocation>
</comment>
<dbReference type="GO" id="GO:0005125">
    <property type="term" value="F:cytokine activity"/>
    <property type="evidence" value="ECO:0007669"/>
    <property type="project" value="UniProtKB-KW"/>
</dbReference>
<keyword evidence="21" id="KW-1185">Reference proteome</keyword>
<evidence type="ECO:0000256" key="1">
    <source>
        <dbReference type="ARBA" id="ARBA00004241"/>
    </source>
</evidence>
<comment type="similarity">
    <text evidence="4 15">Belongs to the tumor necrosis factor family.</text>
</comment>
<evidence type="ECO:0000256" key="16">
    <source>
        <dbReference type="PIRSR" id="PIRSR016527-1"/>
    </source>
</evidence>
<gene>
    <name evidence="20" type="ORF">JRQ81_007339</name>
</gene>
<dbReference type="OrthoDB" id="8667946at2759"/>
<evidence type="ECO:0000256" key="8">
    <source>
        <dbReference type="ARBA" id="ARBA00022525"/>
    </source>
</evidence>
<reference evidence="20" key="1">
    <citation type="journal article" date="2023" name="DNA Res.">
        <title>Chromosome-level genome assembly of Phrynocephalus forsythii using third-generation DNA sequencing and Hi-C analysis.</title>
        <authorList>
            <person name="Qi Y."/>
            <person name="Zhao W."/>
            <person name="Zhao Y."/>
            <person name="Niu C."/>
            <person name="Cao S."/>
            <person name="Zhang Y."/>
        </authorList>
    </citation>
    <scope>NUCLEOTIDE SEQUENCE</scope>
    <source>
        <tissue evidence="20">Muscle</tissue>
    </source>
</reference>
<dbReference type="SMART" id="SM00207">
    <property type="entry name" value="TNF"/>
    <property type="match status" value="1"/>
</dbReference>
<keyword evidence="12 18" id="KW-0472">Membrane</keyword>
<dbReference type="CDD" id="cd00184">
    <property type="entry name" value="TNF"/>
    <property type="match status" value="1"/>
</dbReference>
<evidence type="ECO:0000313" key="20">
    <source>
        <dbReference type="EMBL" id="KAJ7310424.1"/>
    </source>
</evidence>
<dbReference type="PRINTS" id="PR01702">
    <property type="entry name" value="CD40LIGAND"/>
</dbReference>
<dbReference type="Pfam" id="PF00229">
    <property type="entry name" value="TNF"/>
    <property type="match status" value="1"/>
</dbReference>
<dbReference type="PIRSF" id="PIRSF016527">
    <property type="entry name" value="TNF_5"/>
    <property type="match status" value="1"/>
</dbReference>
<sequence>MDSSGELYPSTSPRATGLTVTMRAFLSLLTALVVAQLVGTVLFGLYLHMKLDKVGDEVNLGEDIVFLRKLQKCHKPQDGDRMTFLDCTKILRTFQDLQGLTKKVPQEGSVAMQKGHKRPLAAIHLAGVQGNGKVLQWKKATYAPVEETFSYQDGKLRVAKAGRYYVYSQVAFCTNPLPHTPFSVYLYLNLPSERDQLLSKGVGTHGGSDDLCGLQSIHLGRVVELQAGHQLFVNTTDSSRVNYGHGSTYVGLFELP</sequence>
<dbReference type="PROSITE" id="PS50049">
    <property type="entry name" value="THD_2"/>
    <property type="match status" value="1"/>
</dbReference>
<evidence type="ECO:0000256" key="13">
    <source>
        <dbReference type="ARBA" id="ARBA00023157"/>
    </source>
</evidence>
<dbReference type="InterPro" id="IPR003263">
    <property type="entry name" value="CD40L"/>
</dbReference>
<dbReference type="GO" id="GO:0005886">
    <property type="term" value="C:plasma membrane"/>
    <property type="evidence" value="ECO:0007669"/>
    <property type="project" value="UniProtKB-SubCell"/>
</dbReference>
<organism evidence="20 21">
    <name type="scientific">Phrynocephalus forsythii</name>
    <dbReference type="NCBI Taxonomy" id="171643"/>
    <lineage>
        <taxon>Eukaryota</taxon>
        <taxon>Metazoa</taxon>
        <taxon>Chordata</taxon>
        <taxon>Craniata</taxon>
        <taxon>Vertebrata</taxon>
        <taxon>Euteleostomi</taxon>
        <taxon>Lepidosauria</taxon>
        <taxon>Squamata</taxon>
        <taxon>Bifurcata</taxon>
        <taxon>Unidentata</taxon>
        <taxon>Episquamata</taxon>
        <taxon>Toxicofera</taxon>
        <taxon>Iguania</taxon>
        <taxon>Acrodonta</taxon>
        <taxon>Agamidae</taxon>
        <taxon>Agaminae</taxon>
        <taxon>Phrynocephalus</taxon>
    </lineage>
</organism>
<accession>A0A9Q0XD92</accession>
<keyword evidence="11 18" id="KW-1133">Transmembrane helix</keyword>
<dbReference type="GO" id="GO:0009986">
    <property type="term" value="C:cell surface"/>
    <property type="evidence" value="ECO:0007669"/>
    <property type="project" value="UniProtKB-SubCell"/>
</dbReference>
<evidence type="ECO:0000256" key="18">
    <source>
        <dbReference type="SAM" id="Phobius"/>
    </source>
</evidence>
<evidence type="ECO:0000256" key="4">
    <source>
        <dbReference type="ARBA" id="ARBA00008670"/>
    </source>
</evidence>
<proteinExistence type="inferred from homology"/>
<dbReference type="GO" id="GO:0005615">
    <property type="term" value="C:extracellular space"/>
    <property type="evidence" value="ECO:0007669"/>
    <property type="project" value="UniProtKB-KW"/>
</dbReference>
<keyword evidence="7 15" id="KW-0202">Cytokine</keyword>
<keyword evidence="8" id="KW-0964">Secreted</keyword>
<evidence type="ECO:0000256" key="3">
    <source>
        <dbReference type="ARBA" id="ARBA00004613"/>
    </source>
</evidence>
<keyword evidence="9 18" id="KW-0812">Transmembrane</keyword>
<dbReference type="GO" id="GO:0030168">
    <property type="term" value="P:platelet activation"/>
    <property type="evidence" value="ECO:0007669"/>
    <property type="project" value="UniProtKB-UniRule"/>
</dbReference>
<dbReference type="GO" id="GO:0005174">
    <property type="term" value="F:CD40 receptor binding"/>
    <property type="evidence" value="ECO:0007669"/>
    <property type="project" value="UniProtKB-UniRule"/>
</dbReference>
<dbReference type="EMBL" id="JAPFRF010000015">
    <property type="protein sequence ID" value="KAJ7310424.1"/>
    <property type="molecule type" value="Genomic_DNA"/>
</dbReference>
<dbReference type="Gene3D" id="2.60.120.40">
    <property type="match status" value="1"/>
</dbReference>
<evidence type="ECO:0000256" key="5">
    <source>
        <dbReference type="ARBA" id="ARBA00014276"/>
    </source>
</evidence>
<dbReference type="GO" id="GO:0006954">
    <property type="term" value="P:inflammatory response"/>
    <property type="evidence" value="ECO:0007669"/>
    <property type="project" value="UniProtKB-UniRule"/>
</dbReference>
<dbReference type="InterPro" id="IPR006052">
    <property type="entry name" value="TNF_dom"/>
</dbReference>
<evidence type="ECO:0000256" key="9">
    <source>
        <dbReference type="ARBA" id="ARBA00022692"/>
    </source>
</evidence>
<evidence type="ECO:0000256" key="11">
    <source>
        <dbReference type="ARBA" id="ARBA00022989"/>
    </source>
</evidence>
<dbReference type="AlphaFoldDB" id="A0A9Q0XD92"/>
<feature type="disulfide bond" evidence="17">
    <location>
        <begin position="173"/>
        <end position="212"/>
    </location>
</feature>
<keyword evidence="6" id="KW-1003">Cell membrane</keyword>
<keyword evidence="13 17" id="KW-1015">Disulfide bond</keyword>
<evidence type="ECO:0000256" key="17">
    <source>
        <dbReference type="PIRSR" id="PIRSR016527-2"/>
    </source>
</evidence>
<dbReference type="GO" id="GO:0005164">
    <property type="term" value="F:tumor necrosis factor receptor binding"/>
    <property type="evidence" value="ECO:0007669"/>
    <property type="project" value="InterPro"/>
</dbReference>
<evidence type="ECO:0000256" key="2">
    <source>
        <dbReference type="ARBA" id="ARBA00004401"/>
    </source>
</evidence>
<evidence type="ECO:0000259" key="19">
    <source>
        <dbReference type="PROSITE" id="PS50049"/>
    </source>
</evidence>
<evidence type="ECO:0000256" key="15">
    <source>
        <dbReference type="PIRNR" id="PIRNR016527"/>
    </source>
</evidence>
<dbReference type="SUPFAM" id="SSF49842">
    <property type="entry name" value="TNF-like"/>
    <property type="match status" value="1"/>
</dbReference>
<dbReference type="Proteomes" id="UP001142489">
    <property type="component" value="Unassembled WGS sequence"/>
</dbReference>
<comment type="subunit">
    <text evidence="15">Homotrimer.</text>
</comment>
<keyword evidence="10" id="KW-0735">Signal-anchor</keyword>
<name>A0A9Q0XD92_9SAUR</name>
<dbReference type="GO" id="GO:0042100">
    <property type="term" value="P:B cell proliferation"/>
    <property type="evidence" value="ECO:0007669"/>
    <property type="project" value="UniProtKB-UniRule"/>
</dbReference>
<evidence type="ECO:0000256" key="7">
    <source>
        <dbReference type="ARBA" id="ARBA00022514"/>
    </source>
</evidence>
<comment type="function">
    <text evidence="15">Cytokine that acts as a ligand to CD40/TNFRSF5. Costimulates T-cell proliferation and cytokine production. Involved in immunoglobulin class switching.</text>
</comment>
<comment type="function">
    <molecule>CD40 ligand, soluble form</molecule>
    <text evidence="15">Acts as a ligand for integrins, specifically ITGA5:ITGB1 and ITGAV:ITGB3; both integrins and the CD40 receptor are required for activation of CD40-CD40LG signaling, which have cell-type dependent effects, such as B-cell activation, NF-kappa-B signaling and anti-apoptotic signaling.</text>
</comment>
<dbReference type="PANTHER" id="PTHR11471:SF5">
    <property type="entry name" value="CD40 LIGAND"/>
    <property type="match status" value="1"/>
</dbReference>
<protein>
    <recommendedName>
        <fullName evidence="5 15">CD40 ligand</fullName>
        <shortName evidence="15">CD40-L</shortName>
    </recommendedName>
    <alternativeName>
        <fullName evidence="14 15">Tumor necrosis factor ligand superfamily member 5</fullName>
    </alternativeName>
</protein>
<dbReference type="InterPro" id="IPR008983">
    <property type="entry name" value="Tumour_necrosis_fac-like_dom"/>
</dbReference>
<feature type="site" description="Cleavage" evidence="16">
    <location>
        <begin position="111"/>
        <end position="112"/>
    </location>
</feature>
<dbReference type="PANTHER" id="PTHR11471">
    <property type="entry name" value="TUMOR NECROSIS FACTOR FAMILY MEMBER"/>
    <property type="match status" value="1"/>
</dbReference>
<evidence type="ECO:0000256" key="14">
    <source>
        <dbReference type="ARBA" id="ARBA00033257"/>
    </source>
</evidence>
<evidence type="ECO:0000256" key="6">
    <source>
        <dbReference type="ARBA" id="ARBA00022475"/>
    </source>
</evidence>
<comment type="caution">
    <text evidence="20">The sequence shown here is derived from an EMBL/GenBank/DDBJ whole genome shotgun (WGS) entry which is preliminary data.</text>
</comment>
<feature type="domain" description="THD" evidence="19">
    <location>
        <begin position="121"/>
        <end position="255"/>
    </location>
</feature>
<feature type="transmembrane region" description="Helical" evidence="18">
    <location>
        <begin position="20"/>
        <end position="47"/>
    </location>
</feature>
<evidence type="ECO:0000313" key="21">
    <source>
        <dbReference type="Proteomes" id="UP001142489"/>
    </source>
</evidence>
<evidence type="ECO:0000256" key="12">
    <source>
        <dbReference type="ARBA" id="ARBA00023136"/>
    </source>
</evidence>
<evidence type="ECO:0000256" key="10">
    <source>
        <dbReference type="ARBA" id="ARBA00022968"/>
    </source>
</evidence>